<dbReference type="OrthoDB" id="9800643at2"/>
<dbReference type="AlphaFoldDB" id="A0A0R1SGT6"/>
<evidence type="ECO:0000313" key="8">
    <source>
        <dbReference type="Proteomes" id="UP000051647"/>
    </source>
</evidence>
<accession>A0A0R1SGT6</accession>
<dbReference type="PATRIC" id="fig|1423815.3.peg.1519"/>
<dbReference type="CDD" id="cd02440">
    <property type="entry name" value="AdoMet_MTases"/>
    <property type="match status" value="1"/>
</dbReference>
<comment type="caution">
    <text evidence="4">Lacks conserved residue(s) required for the propagation of feature annotation.</text>
</comment>
<comment type="caution">
    <text evidence="7">The sequence shown here is derived from an EMBL/GenBank/DDBJ whole genome shotgun (WGS) entry which is preliminary data.</text>
</comment>
<dbReference type="Pfam" id="PF13847">
    <property type="entry name" value="Methyltransf_31"/>
    <property type="match status" value="1"/>
</dbReference>
<evidence type="ECO:0000256" key="1">
    <source>
        <dbReference type="ARBA" id="ARBA00022603"/>
    </source>
</evidence>
<reference evidence="7 8" key="1">
    <citation type="journal article" date="2015" name="Genome Announc.">
        <title>Expanding the biotechnology potential of lactobacilli through comparative genomics of 213 strains and associated genera.</title>
        <authorList>
            <person name="Sun Z."/>
            <person name="Harris H.M."/>
            <person name="McCann A."/>
            <person name="Guo C."/>
            <person name="Argimon S."/>
            <person name="Zhang W."/>
            <person name="Yang X."/>
            <person name="Jeffery I.B."/>
            <person name="Cooney J.C."/>
            <person name="Kagawa T.F."/>
            <person name="Liu W."/>
            <person name="Song Y."/>
            <person name="Salvetti E."/>
            <person name="Wrobel A."/>
            <person name="Rasinkangas P."/>
            <person name="Parkhill J."/>
            <person name="Rea M.C."/>
            <person name="O'Sullivan O."/>
            <person name="Ritari J."/>
            <person name="Douillard F.P."/>
            <person name="Paul Ross R."/>
            <person name="Yang R."/>
            <person name="Briner A.E."/>
            <person name="Felis G.E."/>
            <person name="de Vos W.M."/>
            <person name="Barrangou R."/>
            <person name="Klaenhammer T.R."/>
            <person name="Caufield P.W."/>
            <person name="Cui Y."/>
            <person name="Zhang H."/>
            <person name="O'Toole P.W."/>
        </authorList>
    </citation>
    <scope>NUCLEOTIDE SEQUENCE [LARGE SCALE GENOMIC DNA]</scope>
    <source>
        <strain evidence="7 8">DSM 14857</strain>
    </source>
</reference>
<dbReference type="PRINTS" id="PR00507">
    <property type="entry name" value="N12N6MTFRASE"/>
</dbReference>
<dbReference type="GO" id="GO:0032259">
    <property type="term" value="P:methylation"/>
    <property type="evidence" value="ECO:0007669"/>
    <property type="project" value="UniProtKB-KW"/>
</dbReference>
<dbReference type="GO" id="GO:0102559">
    <property type="term" value="F:peptide chain release factor N(5)-glutamine methyltransferase activity"/>
    <property type="evidence" value="ECO:0007669"/>
    <property type="project" value="UniProtKB-EC"/>
</dbReference>
<dbReference type="eggNOG" id="COG2890">
    <property type="taxonomic scope" value="Bacteria"/>
</dbReference>
<dbReference type="Pfam" id="PF17827">
    <property type="entry name" value="PrmC_N"/>
    <property type="match status" value="1"/>
</dbReference>
<feature type="binding site" evidence="4">
    <location>
        <position position="171"/>
    </location>
    <ligand>
        <name>S-adenosyl-L-methionine</name>
        <dbReference type="ChEBI" id="CHEBI:59789"/>
    </ligand>
</feature>
<dbReference type="EMBL" id="AZFA01000030">
    <property type="protein sequence ID" value="KRL65634.1"/>
    <property type="molecule type" value="Genomic_DNA"/>
</dbReference>
<comment type="function">
    <text evidence="4">Methylates the class 1 translation termination release factors RF1/PrfA and RF2/PrfB on the glutamine residue of the universally conserved GGQ motif.</text>
</comment>
<dbReference type="InterPro" id="IPR002052">
    <property type="entry name" value="DNA_methylase_N6_adenine_CS"/>
</dbReference>
<proteinExistence type="inferred from homology"/>
<dbReference type="Gene3D" id="3.40.50.150">
    <property type="entry name" value="Vaccinia Virus protein VP39"/>
    <property type="match status" value="1"/>
</dbReference>
<dbReference type="PROSITE" id="PS00092">
    <property type="entry name" value="N6_MTASE"/>
    <property type="match status" value="1"/>
</dbReference>
<name>A0A0R1SGT6_9LACO</name>
<feature type="binding site" evidence="4">
    <location>
        <begin position="171"/>
        <end position="174"/>
    </location>
    <ligand>
        <name>substrate</name>
    </ligand>
</feature>
<feature type="domain" description="Release factor glutamine methyltransferase N-terminal" evidence="6">
    <location>
        <begin position="4"/>
        <end position="61"/>
    </location>
</feature>
<feature type="binding site" evidence="4">
    <location>
        <position position="128"/>
    </location>
    <ligand>
        <name>S-adenosyl-L-methionine</name>
        <dbReference type="ChEBI" id="CHEBI:59789"/>
    </ligand>
</feature>
<dbReference type="NCBIfam" id="TIGR03534">
    <property type="entry name" value="RF_mod_PrmC"/>
    <property type="match status" value="1"/>
</dbReference>
<dbReference type="NCBIfam" id="TIGR00536">
    <property type="entry name" value="hemK_fam"/>
    <property type="match status" value="1"/>
</dbReference>
<dbReference type="EC" id="2.1.1.297" evidence="4"/>
<dbReference type="SUPFAM" id="SSF53335">
    <property type="entry name" value="S-adenosyl-L-methionine-dependent methyltransferases"/>
    <property type="match status" value="1"/>
</dbReference>
<keyword evidence="2 4" id="KW-0808">Transferase</keyword>
<dbReference type="Proteomes" id="UP000051647">
    <property type="component" value="Unassembled WGS sequence"/>
</dbReference>
<dbReference type="PANTHER" id="PTHR18895">
    <property type="entry name" value="HEMK METHYLTRANSFERASE"/>
    <property type="match status" value="1"/>
</dbReference>
<feature type="binding site" evidence="4">
    <location>
        <begin position="105"/>
        <end position="109"/>
    </location>
    <ligand>
        <name>S-adenosyl-L-methionine</name>
        <dbReference type="ChEBI" id="CHEBI:59789"/>
    </ligand>
</feature>
<evidence type="ECO:0000259" key="5">
    <source>
        <dbReference type="Pfam" id="PF13847"/>
    </source>
</evidence>
<evidence type="ECO:0000259" key="6">
    <source>
        <dbReference type="Pfam" id="PF17827"/>
    </source>
</evidence>
<keyword evidence="8" id="KW-1185">Reference proteome</keyword>
<dbReference type="InterPro" id="IPR004556">
    <property type="entry name" value="HemK-like"/>
</dbReference>
<dbReference type="STRING" id="1423815.FC27_GL001483"/>
<keyword evidence="3 4" id="KW-0949">S-adenosyl-L-methionine</keyword>
<evidence type="ECO:0000256" key="3">
    <source>
        <dbReference type="ARBA" id="ARBA00022691"/>
    </source>
</evidence>
<keyword evidence="1 4" id="KW-0489">Methyltransferase</keyword>
<protein>
    <recommendedName>
        <fullName evidence="4">Release factor glutamine methyltransferase</fullName>
        <shortName evidence="4">RF MTase</shortName>
        <ecNumber evidence="4">2.1.1.297</ecNumber>
    </recommendedName>
    <alternativeName>
        <fullName evidence="4">N5-glutamine methyltransferase PrmC</fullName>
    </alternativeName>
    <alternativeName>
        <fullName evidence="4">Protein-(glutamine-N5) MTase PrmC</fullName>
    </alternativeName>
    <alternativeName>
        <fullName evidence="4">Protein-glutamine N-methyltransferase PrmC</fullName>
    </alternativeName>
</protein>
<dbReference type="PANTHER" id="PTHR18895:SF74">
    <property type="entry name" value="MTRF1L RELEASE FACTOR GLUTAMINE METHYLTRANSFERASE"/>
    <property type="match status" value="1"/>
</dbReference>
<dbReference type="InterPro" id="IPR025714">
    <property type="entry name" value="Methyltranfer_dom"/>
</dbReference>
<evidence type="ECO:0000256" key="4">
    <source>
        <dbReference type="HAMAP-Rule" id="MF_02126"/>
    </source>
</evidence>
<sequence length="268" mass="30715">MLKNNDKFPEDAQYLLEELSGLNYTQLQLRRNDLVSEEILTKFNQGIQLLLKDEPVQYILGEAYFLGEKFSVDDNVLIPRQETEEMVEKIIQDHSESSMSILDVGTGSGVIAISLALKFPDDEVVASDISSDALKVAAKNAQRLQTDNVHFFQSNLFSNDKLGKFDVIVSNPPYIAESEQNVMDQSVIKYEPDLALYGKNDGLDFYERFSKQVIEYLNPGGKLYMEFGYNQKNKIKQIFSNNMPDYAVEFYKDISGNYRYLKLFRKKG</sequence>
<dbReference type="InterPro" id="IPR050320">
    <property type="entry name" value="N5-glutamine_MTase"/>
</dbReference>
<dbReference type="HAMAP" id="MF_02126">
    <property type="entry name" value="RF_methyltr_PrmC"/>
    <property type="match status" value="1"/>
</dbReference>
<comment type="similarity">
    <text evidence="4">Belongs to the protein N5-glutamine methyltransferase family. PrmC subfamily.</text>
</comment>
<dbReference type="InterPro" id="IPR040758">
    <property type="entry name" value="PrmC_N"/>
</dbReference>
<gene>
    <name evidence="4" type="primary">prmC</name>
    <name evidence="7" type="ORF">FC27_GL001483</name>
</gene>
<dbReference type="InterPro" id="IPR019874">
    <property type="entry name" value="RF_methyltr_PrmC"/>
</dbReference>
<organism evidence="7 8">
    <name type="scientific">Companilactobacillus versmoldensis DSM 14857 = KCTC 3814</name>
    <dbReference type="NCBI Taxonomy" id="1423815"/>
    <lineage>
        <taxon>Bacteria</taxon>
        <taxon>Bacillati</taxon>
        <taxon>Bacillota</taxon>
        <taxon>Bacilli</taxon>
        <taxon>Lactobacillales</taxon>
        <taxon>Lactobacillaceae</taxon>
        <taxon>Companilactobacillus</taxon>
    </lineage>
</organism>
<dbReference type="Gene3D" id="1.10.8.10">
    <property type="entry name" value="DNA helicase RuvA subunit, C-terminal domain"/>
    <property type="match status" value="1"/>
</dbReference>
<feature type="domain" description="Methyltransferase" evidence="5">
    <location>
        <begin position="96"/>
        <end position="248"/>
    </location>
</feature>
<evidence type="ECO:0000256" key="2">
    <source>
        <dbReference type="ARBA" id="ARBA00022679"/>
    </source>
</evidence>
<evidence type="ECO:0000313" key="7">
    <source>
        <dbReference type="EMBL" id="KRL65634.1"/>
    </source>
</evidence>
<dbReference type="GO" id="GO:0003676">
    <property type="term" value="F:nucleic acid binding"/>
    <property type="evidence" value="ECO:0007669"/>
    <property type="project" value="InterPro"/>
</dbReference>
<comment type="catalytic activity">
    <reaction evidence="4">
        <text>L-glutaminyl-[peptide chain release factor] + S-adenosyl-L-methionine = N(5)-methyl-L-glutaminyl-[peptide chain release factor] + S-adenosyl-L-homocysteine + H(+)</text>
        <dbReference type="Rhea" id="RHEA:42896"/>
        <dbReference type="Rhea" id="RHEA-COMP:10271"/>
        <dbReference type="Rhea" id="RHEA-COMP:10272"/>
        <dbReference type="ChEBI" id="CHEBI:15378"/>
        <dbReference type="ChEBI" id="CHEBI:30011"/>
        <dbReference type="ChEBI" id="CHEBI:57856"/>
        <dbReference type="ChEBI" id="CHEBI:59789"/>
        <dbReference type="ChEBI" id="CHEBI:61891"/>
        <dbReference type="EC" id="2.1.1.297"/>
    </reaction>
</comment>
<dbReference type="InterPro" id="IPR029063">
    <property type="entry name" value="SAM-dependent_MTases_sf"/>
</dbReference>